<keyword evidence="5" id="KW-1185">Reference proteome</keyword>
<evidence type="ECO:0000313" key="5">
    <source>
        <dbReference type="Proteomes" id="UP000596427"/>
    </source>
</evidence>
<dbReference type="Gene3D" id="3.50.50.60">
    <property type="entry name" value="FAD/NAD(P)-binding domain"/>
    <property type="match status" value="2"/>
</dbReference>
<dbReference type="SUPFAM" id="SSF51905">
    <property type="entry name" value="FAD/NAD(P)-binding domain"/>
    <property type="match status" value="1"/>
</dbReference>
<keyword evidence="4" id="KW-0503">Monooxygenase</keyword>
<keyword evidence="1" id="KW-1133">Transmembrane helix</keyword>
<dbReference type="PRINTS" id="PR00420">
    <property type="entry name" value="RNGMNOXGNASE"/>
</dbReference>
<dbReference type="InterPro" id="IPR036188">
    <property type="entry name" value="FAD/NAD-bd_sf"/>
</dbReference>
<keyword evidence="4" id="KW-0560">Oxidoreductase</keyword>
<dbReference type="InterPro" id="IPR053212">
    <property type="entry name" value="DHP_3-monooxygenase"/>
</dbReference>
<accession>A0A974SGK2</accession>
<dbReference type="Proteomes" id="UP000596427">
    <property type="component" value="Chromosome"/>
</dbReference>
<evidence type="ECO:0000259" key="2">
    <source>
        <dbReference type="Pfam" id="PF01494"/>
    </source>
</evidence>
<proteinExistence type="predicted"/>
<keyword evidence="1" id="KW-0812">Transmembrane</keyword>
<dbReference type="Pfam" id="PF22607">
    <property type="entry name" value="FAD_binding-like"/>
    <property type="match status" value="1"/>
</dbReference>
<dbReference type="PANTHER" id="PTHR47469:SF2">
    <property type="entry name" value="OS06G0597600 PROTEIN"/>
    <property type="match status" value="1"/>
</dbReference>
<protein>
    <submittedName>
        <fullName evidence="4">FAD-dependent monooxygenase</fullName>
    </submittedName>
</protein>
<dbReference type="GO" id="GO:0004497">
    <property type="term" value="F:monooxygenase activity"/>
    <property type="evidence" value="ECO:0007669"/>
    <property type="project" value="UniProtKB-KW"/>
</dbReference>
<dbReference type="InterPro" id="IPR054707">
    <property type="entry name" value="DhpH_subs-bd"/>
</dbReference>
<feature type="domain" description="2,6-dihydroxypyridine 3-monooxygenase substrate binding" evidence="3">
    <location>
        <begin position="172"/>
        <end position="300"/>
    </location>
</feature>
<keyword evidence="1" id="KW-0472">Membrane</keyword>
<dbReference type="PANTHER" id="PTHR47469">
    <property type="entry name" value="MONOOXYGENASE-LIKE"/>
    <property type="match status" value="1"/>
</dbReference>
<evidence type="ECO:0000313" key="4">
    <source>
        <dbReference type="EMBL" id="QRG05351.1"/>
    </source>
</evidence>
<gene>
    <name evidence="4" type="ORF">EZH22_19985</name>
</gene>
<dbReference type="Pfam" id="PF01494">
    <property type="entry name" value="FAD_binding_3"/>
    <property type="match status" value="1"/>
</dbReference>
<feature type="transmembrane region" description="Helical" evidence="1">
    <location>
        <begin position="12"/>
        <end position="28"/>
    </location>
</feature>
<dbReference type="NCBIfam" id="NF005566">
    <property type="entry name" value="PRK07236.1"/>
    <property type="match status" value="1"/>
</dbReference>
<feature type="domain" description="FAD-binding" evidence="2">
    <location>
        <begin position="12"/>
        <end position="167"/>
    </location>
</feature>
<evidence type="ECO:0000256" key="1">
    <source>
        <dbReference type="SAM" id="Phobius"/>
    </source>
</evidence>
<dbReference type="KEGG" id="xdi:EZH22_19985"/>
<organism evidence="4 5">
    <name type="scientific">Xanthobacter dioxanivorans</name>
    <dbReference type="NCBI Taxonomy" id="2528964"/>
    <lineage>
        <taxon>Bacteria</taxon>
        <taxon>Pseudomonadati</taxon>
        <taxon>Pseudomonadota</taxon>
        <taxon>Alphaproteobacteria</taxon>
        <taxon>Hyphomicrobiales</taxon>
        <taxon>Xanthobacteraceae</taxon>
        <taxon>Xanthobacter</taxon>
    </lineage>
</organism>
<dbReference type="EMBL" id="CP063362">
    <property type="protein sequence ID" value="QRG05351.1"/>
    <property type="molecule type" value="Genomic_DNA"/>
</dbReference>
<dbReference type="AlphaFoldDB" id="A0A974SGK2"/>
<name>A0A974SGK2_9HYPH</name>
<sequence length="414" mass="44691">MAKNPGAGQKRALVIGGSMAGLFAALLLRKAGWQAEIFERIGSELAGRGAGIVTHQELLEIMQKCGVDSAAARVGVPVHGRRVFSRGGELVAEMPLEQIVTSWGHLHGLLRRALPDTHFHHGRALVRVEERGERVAAHFADGSVEEGDLLVGADGIFSTVRAQFAPQVTPSYVGYIAWRGLVDEAALSDKTRADLCDHFPFSLPPGEQMLGYPVAGLGEVMERGRRRFNFVWYRPAAAAGVLQDLLTDRDGVQHSLSIPPDRIRPEVVARMRADAAATLAPQFAEVVERTPQPFIQVIQDLASPHMVLGRRTVILGDAAFVARPHVGMGVTKAAGDAEMLVEALGRHGSDMDAALAEFEAERVAFGAAVVRRAQQLGLYIEPRELTQEERAHAEYHRQPSAIMAETAVATGIAA</sequence>
<evidence type="ECO:0000259" key="3">
    <source>
        <dbReference type="Pfam" id="PF22607"/>
    </source>
</evidence>
<dbReference type="RefSeq" id="WP_203192217.1">
    <property type="nucleotide sequence ID" value="NZ_CP063362.1"/>
</dbReference>
<dbReference type="GO" id="GO:0071949">
    <property type="term" value="F:FAD binding"/>
    <property type="evidence" value="ECO:0007669"/>
    <property type="project" value="InterPro"/>
</dbReference>
<dbReference type="SUPFAM" id="SSF54373">
    <property type="entry name" value="FAD-linked reductases, C-terminal domain"/>
    <property type="match status" value="1"/>
</dbReference>
<reference evidence="4 5" key="1">
    <citation type="submission" date="2020-10" db="EMBL/GenBank/DDBJ databases">
        <title>Degradation of 1,4-Dioxane by Xanthobacter sp. YN2, via a Novel Group-2 Soluble Di-Iron Monooxygenase.</title>
        <authorList>
            <person name="Ma F."/>
            <person name="Wang Y."/>
            <person name="Yang J."/>
            <person name="Guo H."/>
            <person name="Su D."/>
            <person name="Yu L."/>
        </authorList>
    </citation>
    <scope>NUCLEOTIDE SEQUENCE [LARGE SCALE GENOMIC DNA]</scope>
    <source>
        <strain evidence="4 5">YN2</strain>
    </source>
</reference>
<dbReference type="InterPro" id="IPR002938">
    <property type="entry name" value="FAD-bd"/>
</dbReference>